<sequence length="89" mass="9936">SGELTLQIPLYPMHLFESRFNYSNITRSSRSSPVRASRDRQSRATLSTSIPVLEPFVKQLGDDDQIGVRTAIDPKMSRPVLSSGSRKNS</sequence>
<gene>
    <name evidence="2" type="ORF">RRG08_059566</name>
</gene>
<organism evidence="2 3">
    <name type="scientific">Elysia crispata</name>
    <name type="common">lettuce slug</name>
    <dbReference type="NCBI Taxonomy" id="231223"/>
    <lineage>
        <taxon>Eukaryota</taxon>
        <taxon>Metazoa</taxon>
        <taxon>Spiralia</taxon>
        <taxon>Lophotrochozoa</taxon>
        <taxon>Mollusca</taxon>
        <taxon>Gastropoda</taxon>
        <taxon>Heterobranchia</taxon>
        <taxon>Euthyneura</taxon>
        <taxon>Panpulmonata</taxon>
        <taxon>Sacoglossa</taxon>
        <taxon>Placobranchoidea</taxon>
        <taxon>Plakobranchidae</taxon>
        <taxon>Elysia</taxon>
    </lineage>
</organism>
<dbReference type="Proteomes" id="UP001283361">
    <property type="component" value="Unassembled WGS sequence"/>
</dbReference>
<comment type="caution">
    <text evidence="2">The sequence shown here is derived from an EMBL/GenBank/DDBJ whole genome shotgun (WGS) entry which is preliminary data.</text>
</comment>
<reference evidence="2" key="1">
    <citation type="journal article" date="2023" name="G3 (Bethesda)">
        <title>A reference genome for the long-term kleptoplast-retaining sea slug Elysia crispata morphotype clarki.</title>
        <authorList>
            <person name="Eastman K.E."/>
            <person name="Pendleton A.L."/>
            <person name="Shaikh M.A."/>
            <person name="Suttiyut T."/>
            <person name="Ogas R."/>
            <person name="Tomko P."/>
            <person name="Gavelis G."/>
            <person name="Widhalm J.R."/>
            <person name="Wisecaver J.H."/>
        </authorList>
    </citation>
    <scope>NUCLEOTIDE SEQUENCE</scope>
    <source>
        <strain evidence="2">ECLA1</strain>
    </source>
</reference>
<dbReference type="EMBL" id="JAWDGP010001139">
    <property type="protein sequence ID" value="KAK3794137.1"/>
    <property type="molecule type" value="Genomic_DNA"/>
</dbReference>
<feature type="non-terminal residue" evidence="2">
    <location>
        <position position="1"/>
    </location>
</feature>
<feature type="region of interest" description="Disordered" evidence="1">
    <location>
        <begin position="27"/>
        <end position="46"/>
    </location>
</feature>
<evidence type="ECO:0000256" key="1">
    <source>
        <dbReference type="SAM" id="MobiDB-lite"/>
    </source>
</evidence>
<protein>
    <submittedName>
        <fullName evidence="2">Uncharacterized protein</fullName>
    </submittedName>
</protein>
<dbReference type="AlphaFoldDB" id="A0AAE1AUE9"/>
<accession>A0AAE1AUE9</accession>
<proteinExistence type="predicted"/>
<keyword evidence="3" id="KW-1185">Reference proteome</keyword>
<name>A0AAE1AUE9_9GAST</name>
<evidence type="ECO:0000313" key="2">
    <source>
        <dbReference type="EMBL" id="KAK3794137.1"/>
    </source>
</evidence>
<evidence type="ECO:0000313" key="3">
    <source>
        <dbReference type="Proteomes" id="UP001283361"/>
    </source>
</evidence>